<dbReference type="CDD" id="cd08417">
    <property type="entry name" value="PBP2_Nitroaromatics_like"/>
    <property type="match status" value="1"/>
</dbReference>
<dbReference type="Pfam" id="PF03466">
    <property type="entry name" value="LysR_substrate"/>
    <property type="match status" value="1"/>
</dbReference>
<dbReference type="InterPro" id="IPR005119">
    <property type="entry name" value="LysR_subst-bd"/>
</dbReference>
<keyword evidence="3" id="KW-0238">DNA-binding</keyword>
<keyword evidence="7" id="KW-1185">Reference proteome</keyword>
<dbReference type="PROSITE" id="PS50931">
    <property type="entry name" value="HTH_LYSR"/>
    <property type="match status" value="1"/>
</dbReference>
<dbReference type="PANTHER" id="PTHR30118:SF15">
    <property type="entry name" value="TRANSCRIPTIONAL REGULATORY PROTEIN"/>
    <property type="match status" value="1"/>
</dbReference>
<proteinExistence type="inferred from homology"/>
<dbReference type="Gene3D" id="3.40.190.10">
    <property type="entry name" value="Periplasmic binding protein-like II"/>
    <property type="match status" value="2"/>
</dbReference>
<dbReference type="InterPro" id="IPR036388">
    <property type="entry name" value="WH-like_DNA-bd_sf"/>
</dbReference>
<dbReference type="PRINTS" id="PR00039">
    <property type="entry name" value="HTHLYSR"/>
</dbReference>
<dbReference type="InterPro" id="IPR036390">
    <property type="entry name" value="WH_DNA-bd_sf"/>
</dbReference>
<name>A0ABQ1H5X8_9SPHN</name>
<dbReference type="SUPFAM" id="SSF53850">
    <property type="entry name" value="Periplasmic binding protein-like II"/>
    <property type="match status" value="1"/>
</dbReference>
<reference evidence="7" key="1">
    <citation type="journal article" date="2019" name="Int. J. Syst. Evol. Microbiol.">
        <title>The Global Catalogue of Microorganisms (GCM) 10K type strain sequencing project: providing services to taxonomists for standard genome sequencing and annotation.</title>
        <authorList>
            <consortium name="The Broad Institute Genomics Platform"/>
            <consortium name="The Broad Institute Genome Sequencing Center for Infectious Disease"/>
            <person name="Wu L."/>
            <person name="Ma J."/>
        </authorList>
    </citation>
    <scope>NUCLEOTIDE SEQUENCE [LARGE SCALE GENOMIC DNA]</scope>
    <source>
        <strain evidence="7">CGMCC 1.10106</strain>
    </source>
</reference>
<gene>
    <name evidence="6" type="ORF">GCM10011395_31250</name>
</gene>
<dbReference type="Pfam" id="PF00126">
    <property type="entry name" value="HTH_1"/>
    <property type="match status" value="1"/>
</dbReference>
<keyword evidence="4" id="KW-0804">Transcription</keyword>
<evidence type="ECO:0000259" key="5">
    <source>
        <dbReference type="PROSITE" id="PS50931"/>
    </source>
</evidence>
<evidence type="ECO:0000256" key="1">
    <source>
        <dbReference type="ARBA" id="ARBA00009437"/>
    </source>
</evidence>
<comment type="similarity">
    <text evidence="1">Belongs to the LysR transcriptional regulatory family.</text>
</comment>
<dbReference type="Proteomes" id="UP000618591">
    <property type="component" value="Unassembled WGS sequence"/>
</dbReference>
<dbReference type="SUPFAM" id="SSF46785">
    <property type="entry name" value="Winged helix' DNA-binding domain"/>
    <property type="match status" value="1"/>
</dbReference>
<dbReference type="EMBL" id="BMDW01000024">
    <property type="protein sequence ID" value="GGA58725.1"/>
    <property type="molecule type" value="Genomic_DNA"/>
</dbReference>
<protein>
    <submittedName>
        <fullName evidence="6">Transcriptional regulator</fullName>
    </submittedName>
</protein>
<dbReference type="InterPro" id="IPR050389">
    <property type="entry name" value="LysR-type_TF"/>
</dbReference>
<dbReference type="PANTHER" id="PTHR30118">
    <property type="entry name" value="HTH-TYPE TRANSCRIPTIONAL REGULATOR LEUO-RELATED"/>
    <property type="match status" value="1"/>
</dbReference>
<evidence type="ECO:0000313" key="7">
    <source>
        <dbReference type="Proteomes" id="UP000618591"/>
    </source>
</evidence>
<keyword evidence="2" id="KW-0805">Transcription regulation</keyword>
<evidence type="ECO:0000256" key="4">
    <source>
        <dbReference type="ARBA" id="ARBA00023163"/>
    </source>
</evidence>
<sequence>MTVSTIDLNLLVVFEAIFETQSVTKAAERLDMRQPAVSAALSRLRNAFDDPLFVRAAGGMQATPRAIRLAPRVTLALTELRGAMVDVPFTPSAAKRTFRIASTDYTTLVLLPGVLETVRSEASGIDLRIIGYDKGDVPTLIDTGEVDVALGTFPKPPLQAVLQNLSRERFVGLARHDHVGLQTGTMSLDSFVAADHALVSLRRDATGEIDRILALRGLARRVALVLPHMLCLPDILTRTDLIAAIPCRVAHRVVTARLKVFELPIEVPAWHVQMLWNPATRGDTALAWLRSRITQVARTF</sequence>
<comment type="caution">
    <text evidence="6">The sequence shown here is derived from an EMBL/GenBank/DDBJ whole genome shotgun (WGS) entry which is preliminary data.</text>
</comment>
<organism evidence="6 7">
    <name type="scientific">Sphingomonas psychrolutea</name>
    <dbReference type="NCBI Taxonomy" id="1259676"/>
    <lineage>
        <taxon>Bacteria</taxon>
        <taxon>Pseudomonadati</taxon>
        <taxon>Pseudomonadota</taxon>
        <taxon>Alphaproteobacteria</taxon>
        <taxon>Sphingomonadales</taxon>
        <taxon>Sphingomonadaceae</taxon>
        <taxon>Sphingomonas</taxon>
    </lineage>
</organism>
<dbReference type="InterPro" id="IPR000847">
    <property type="entry name" value="LysR_HTH_N"/>
</dbReference>
<evidence type="ECO:0000256" key="2">
    <source>
        <dbReference type="ARBA" id="ARBA00023015"/>
    </source>
</evidence>
<accession>A0ABQ1H5X8</accession>
<dbReference type="InterPro" id="IPR037402">
    <property type="entry name" value="YidZ_PBP2"/>
</dbReference>
<evidence type="ECO:0000256" key="3">
    <source>
        <dbReference type="ARBA" id="ARBA00023125"/>
    </source>
</evidence>
<dbReference type="RefSeq" id="WP_188449137.1">
    <property type="nucleotide sequence ID" value="NZ_BMDW01000024.1"/>
</dbReference>
<feature type="domain" description="HTH lysR-type" evidence="5">
    <location>
        <begin position="6"/>
        <end position="63"/>
    </location>
</feature>
<evidence type="ECO:0000313" key="6">
    <source>
        <dbReference type="EMBL" id="GGA58725.1"/>
    </source>
</evidence>
<dbReference type="Gene3D" id="1.10.10.10">
    <property type="entry name" value="Winged helix-like DNA-binding domain superfamily/Winged helix DNA-binding domain"/>
    <property type="match status" value="1"/>
</dbReference>